<evidence type="ECO:0000256" key="3">
    <source>
        <dbReference type="ARBA" id="ARBA00022679"/>
    </source>
</evidence>
<keyword evidence="4" id="KW-0547">Nucleotide-binding</keyword>
<dbReference type="PANTHER" id="PTHR24068">
    <property type="entry name" value="UBIQUITIN-CONJUGATING ENZYME E2"/>
    <property type="match status" value="1"/>
</dbReference>
<dbReference type="FunFam" id="3.10.110.10:FF:000101">
    <property type="entry name" value="Ubiquitin-conjugating enzyme E2 D2"/>
    <property type="match status" value="1"/>
</dbReference>
<evidence type="ECO:0000313" key="8">
    <source>
        <dbReference type="EMBL" id="KAJ4793838.1"/>
    </source>
</evidence>
<evidence type="ECO:0000259" key="7">
    <source>
        <dbReference type="PROSITE" id="PS50127"/>
    </source>
</evidence>
<feature type="domain" description="UBC core" evidence="7">
    <location>
        <begin position="1"/>
        <end position="152"/>
    </location>
</feature>
<accession>A0AAV8FSQ6</accession>
<dbReference type="Pfam" id="PF00179">
    <property type="entry name" value="UQ_con"/>
    <property type="match status" value="1"/>
</dbReference>
<dbReference type="Proteomes" id="UP001140206">
    <property type="component" value="Chromosome 2"/>
</dbReference>
<dbReference type="Gene3D" id="3.10.110.10">
    <property type="entry name" value="Ubiquitin Conjugating Enzyme"/>
    <property type="match status" value="1"/>
</dbReference>
<dbReference type="InterPro" id="IPR000608">
    <property type="entry name" value="UBC"/>
</dbReference>
<evidence type="ECO:0000256" key="2">
    <source>
        <dbReference type="ARBA" id="ARBA00004906"/>
    </source>
</evidence>
<dbReference type="SUPFAM" id="SSF54495">
    <property type="entry name" value="UBC-like"/>
    <property type="match status" value="1"/>
</dbReference>
<dbReference type="SMART" id="SM00212">
    <property type="entry name" value="UBCc"/>
    <property type="match status" value="1"/>
</dbReference>
<dbReference type="GO" id="GO:0005524">
    <property type="term" value="F:ATP binding"/>
    <property type="evidence" value="ECO:0007669"/>
    <property type="project" value="UniProtKB-KW"/>
</dbReference>
<name>A0AAV8FSQ6_9POAL</name>
<sequence>MASKRILKELKDIQNDPPTSCTAAGPVGEDLFHWQATILGPPDSPYSGGIFVIKILFSPDYPFKAPKVNFETKVYHPNIHPERGIFCTYHFDILKGSWSPAFNISKLLCSICSLLADPIPDCGNEITHIYKNQRSLYEDTARAWTQKYAIGN</sequence>
<protein>
    <submittedName>
        <fullName evidence="8">Ubiquitin-conjugating enzyme E2</fullName>
    </submittedName>
</protein>
<organism evidence="8 9">
    <name type="scientific">Rhynchospora pubera</name>
    <dbReference type="NCBI Taxonomy" id="906938"/>
    <lineage>
        <taxon>Eukaryota</taxon>
        <taxon>Viridiplantae</taxon>
        <taxon>Streptophyta</taxon>
        <taxon>Embryophyta</taxon>
        <taxon>Tracheophyta</taxon>
        <taxon>Spermatophyta</taxon>
        <taxon>Magnoliopsida</taxon>
        <taxon>Liliopsida</taxon>
        <taxon>Poales</taxon>
        <taxon>Cyperaceae</taxon>
        <taxon>Cyperoideae</taxon>
        <taxon>Rhynchosporeae</taxon>
        <taxon>Rhynchospora</taxon>
    </lineage>
</organism>
<evidence type="ECO:0000256" key="4">
    <source>
        <dbReference type="ARBA" id="ARBA00022741"/>
    </source>
</evidence>
<dbReference type="PROSITE" id="PS50127">
    <property type="entry name" value="UBC_2"/>
    <property type="match status" value="1"/>
</dbReference>
<dbReference type="GO" id="GO:0061631">
    <property type="term" value="F:ubiquitin conjugating enzyme activity"/>
    <property type="evidence" value="ECO:0007669"/>
    <property type="project" value="UniProtKB-EC"/>
</dbReference>
<gene>
    <name evidence="8" type="ORF">LUZ62_045084</name>
</gene>
<dbReference type="AlphaFoldDB" id="A0AAV8FSQ6"/>
<keyword evidence="9" id="KW-1185">Reference proteome</keyword>
<comment type="catalytic activity">
    <reaction evidence="1">
        <text>S-ubiquitinyl-[E1 ubiquitin-activating enzyme]-L-cysteine + [E2 ubiquitin-conjugating enzyme]-L-cysteine = [E1 ubiquitin-activating enzyme]-L-cysteine + S-ubiquitinyl-[E2 ubiquitin-conjugating enzyme]-L-cysteine.</text>
        <dbReference type="EC" id="2.3.2.23"/>
    </reaction>
</comment>
<evidence type="ECO:0000256" key="5">
    <source>
        <dbReference type="ARBA" id="ARBA00022786"/>
    </source>
</evidence>
<evidence type="ECO:0000256" key="6">
    <source>
        <dbReference type="ARBA" id="ARBA00022840"/>
    </source>
</evidence>
<dbReference type="EMBL" id="JAMFTS010000002">
    <property type="protein sequence ID" value="KAJ4793838.1"/>
    <property type="molecule type" value="Genomic_DNA"/>
</dbReference>
<keyword evidence="5" id="KW-0833">Ubl conjugation pathway</keyword>
<evidence type="ECO:0000256" key="1">
    <source>
        <dbReference type="ARBA" id="ARBA00000485"/>
    </source>
</evidence>
<evidence type="ECO:0000313" key="9">
    <source>
        <dbReference type="Proteomes" id="UP001140206"/>
    </source>
</evidence>
<proteinExistence type="predicted"/>
<comment type="caution">
    <text evidence="8">The sequence shown here is derived from an EMBL/GenBank/DDBJ whole genome shotgun (WGS) entry which is preliminary data.</text>
</comment>
<keyword evidence="3" id="KW-0808">Transferase</keyword>
<comment type="pathway">
    <text evidence="2">Protein modification; protein ubiquitination.</text>
</comment>
<reference evidence="8" key="1">
    <citation type="submission" date="2022-08" db="EMBL/GenBank/DDBJ databases">
        <authorList>
            <person name="Marques A."/>
        </authorList>
    </citation>
    <scope>NUCLEOTIDE SEQUENCE</scope>
    <source>
        <strain evidence="8">RhyPub2mFocal</strain>
        <tissue evidence="8">Leaves</tissue>
    </source>
</reference>
<keyword evidence="6" id="KW-0067">ATP-binding</keyword>
<dbReference type="InterPro" id="IPR016135">
    <property type="entry name" value="UBQ-conjugating_enzyme/RWD"/>
</dbReference>